<dbReference type="Gene3D" id="3.40.50.150">
    <property type="entry name" value="Vaccinia Virus protein VP39"/>
    <property type="match status" value="1"/>
</dbReference>
<sequence>MSAKDLWIRDLITIYGSILIVTSVLIFWITKKWSKFCENLYRSYLLGFEMECAELAGSHKKRLFKNLRYTESKDEILKIMGKVRILEIGVKTGNNIQYYPDGTHLICVDWNRKLGDYLINGERSYEFSHITIERLMIGDGSSLKGIPSGCVDVVVTTRSLCSTRSVRSTLREIYRVLAPGGTYLFFEHTMENDKTFIRWLQKILTKTGIWPALFGGCRLDSNPIKDIEKTGFQEVAWNPITLQGYVSQGFHLTLTRRHVVGTAKR</sequence>
<dbReference type="InterPro" id="IPR052356">
    <property type="entry name" value="Thiol_S-MT"/>
</dbReference>
<feature type="transmembrane region" description="Helical" evidence="1">
    <location>
        <begin position="12"/>
        <end position="30"/>
    </location>
</feature>
<feature type="domain" description="Methyltransferase type 11" evidence="2">
    <location>
        <begin position="86"/>
        <end position="185"/>
    </location>
</feature>
<dbReference type="KEGG" id="ccin:107270769"/>
<keyword evidence="3" id="KW-1185">Reference proteome</keyword>
<evidence type="ECO:0000313" key="4">
    <source>
        <dbReference type="RefSeq" id="XP_015601578.1"/>
    </source>
</evidence>
<keyword evidence="1" id="KW-0812">Transmembrane</keyword>
<dbReference type="AlphaFoldDB" id="A0AAJ7C4G2"/>
<dbReference type="CDD" id="cd02440">
    <property type="entry name" value="AdoMet_MTases"/>
    <property type="match status" value="1"/>
</dbReference>
<dbReference type="PANTHER" id="PTHR45036">
    <property type="entry name" value="METHYLTRANSFERASE LIKE 7B"/>
    <property type="match status" value="1"/>
</dbReference>
<dbReference type="PANTHER" id="PTHR45036:SF1">
    <property type="entry name" value="METHYLTRANSFERASE LIKE 7A"/>
    <property type="match status" value="1"/>
</dbReference>
<protein>
    <submittedName>
        <fullName evidence="4">Methyltransferase-like protein 7A</fullName>
    </submittedName>
</protein>
<evidence type="ECO:0000256" key="1">
    <source>
        <dbReference type="SAM" id="Phobius"/>
    </source>
</evidence>
<organism evidence="3 4">
    <name type="scientific">Cephus cinctus</name>
    <name type="common">Wheat stem sawfly</name>
    <dbReference type="NCBI Taxonomy" id="211228"/>
    <lineage>
        <taxon>Eukaryota</taxon>
        <taxon>Metazoa</taxon>
        <taxon>Ecdysozoa</taxon>
        <taxon>Arthropoda</taxon>
        <taxon>Hexapoda</taxon>
        <taxon>Insecta</taxon>
        <taxon>Pterygota</taxon>
        <taxon>Neoptera</taxon>
        <taxon>Endopterygota</taxon>
        <taxon>Hymenoptera</taxon>
        <taxon>Cephoidea</taxon>
        <taxon>Cephidae</taxon>
        <taxon>Cephus</taxon>
    </lineage>
</organism>
<gene>
    <name evidence="4" type="primary">LOC107270769</name>
</gene>
<name>A0AAJ7C4G2_CEPCN</name>
<dbReference type="InterPro" id="IPR013216">
    <property type="entry name" value="Methyltransf_11"/>
</dbReference>
<accession>A0AAJ7C4G2</accession>
<dbReference type="GO" id="GO:0008757">
    <property type="term" value="F:S-adenosylmethionine-dependent methyltransferase activity"/>
    <property type="evidence" value="ECO:0007669"/>
    <property type="project" value="InterPro"/>
</dbReference>
<evidence type="ECO:0000259" key="2">
    <source>
        <dbReference type="Pfam" id="PF08241"/>
    </source>
</evidence>
<dbReference type="SUPFAM" id="SSF53335">
    <property type="entry name" value="S-adenosyl-L-methionine-dependent methyltransferases"/>
    <property type="match status" value="1"/>
</dbReference>
<evidence type="ECO:0000313" key="3">
    <source>
        <dbReference type="Proteomes" id="UP000694920"/>
    </source>
</evidence>
<dbReference type="Pfam" id="PF08241">
    <property type="entry name" value="Methyltransf_11"/>
    <property type="match status" value="1"/>
</dbReference>
<dbReference type="RefSeq" id="XP_015601578.1">
    <property type="nucleotide sequence ID" value="XM_015746092.2"/>
</dbReference>
<keyword evidence="1" id="KW-1133">Transmembrane helix</keyword>
<dbReference type="Proteomes" id="UP000694920">
    <property type="component" value="Unplaced"/>
</dbReference>
<dbReference type="GeneID" id="107270769"/>
<reference evidence="4" key="1">
    <citation type="submission" date="2025-08" db="UniProtKB">
        <authorList>
            <consortium name="RefSeq"/>
        </authorList>
    </citation>
    <scope>IDENTIFICATION</scope>
</reference>
<proteinExistence type="predicted"/>
<keyword evidence="1" id="KW-0472">Membrane</keyword>
<dbReference type="InterPro" id="IPR029063">
    <property type="entry name" value="SAM-dependent_MTases_sf"/>
</dbReference>